<sequence>MHYGIFASKLAMDLGDPRVVEACSDFWILFLATYQERKAQRLHGLFTLRKNTVLALQELGWEQAGKK</sequence>
<dbReference type="AlphaFoldDB" id="A0A9D1PVL6"/>
<proteinExistence type="predicted"/>
<reference evidence="1" key="1">
    <citation type="journal article" date="2021" name="PeerJ">
        <title>Extensive microbial diversity within the chicken gut microbiome revealed by metagenomics and culture.</title>
        <authorList>
            <person name="Gilroy R."/>
            <person name="Ravi A."/>
            <person name="Getino M."/>
            <person name="Pursley I."/>
            <person name="Horton D.L."/>
            <person name="Alikhan N.F."/>
            <person name="Baker D."/>
            <person name="Gharbi K."/>
            <person name="Hall N."/>
            <person name="Watson M."/>
            <person name="Adriaenssens E.M."/>
            <person name="Foster-Nyarko E."/>
            <person name="Jarju S."/>
            <person name="Secka A."/>
            <person name="Antonio M."/>
            <person name="Oren A."/>
            <person name="Chaudhuri R.R."/>
            <person name="La Ragione R."/>
            <person name="Hildebrand F."/>
            <person name="Pallen M.J."/>
        </authorList>
    </citation>
    <scope>NUCLEOTIDE SEQUENCE</scope>
    <source>
        <strain evidence="1">ChiHecec2B26-446</strain>
    </source>
</reference>
<dbReference type="Proteomes" id="UP000886752">
    <property type="component" value="Unassembled WGS sequence"/>
</dbReference>
<comment type="caution">
    <text evidence="1">The sequence shown here is derived from an EMBL/GenBank/DDBJ whole genome shotgun (WGS) entry which is preliminary data.</text>
</comment>
<dbReference type="EMBL" id="DXHV01000001">
    <property type="protein sequence ID" value="HIV99578.1"/>
    <property type="molecule type" value="Genomic_DNA"/>
</dbReference>
<gene>
    <name evidence="1" type="ORF">H9894_00030</name>
</gene>
<evidence type="ECO:0000313" key="1">
    <source>
        <dbReference type="EMBL" id="HIV99578.1"/>
    </source>
</evidence>
<organism evidence="1 2">
    <name type="scientific">Candidatus Desulfovibrio intestinipullorum</name>
    <dbReference type="NCBI Taxonomy" id="2838536"/>
    <lineage>
        <taxon>Bacteria</taxon>
        <taxon>Pseudomonadati</taxon>
        <taxon>Thermodesulfobacteriota</taxon>
        <taxon>Desulfovibrionia</taxon>
        <taxon>Desulfovibrionales</taxon>
        <taxon>Desulfovibrionaceae</taxon>
        <taxon>Desulfovibrio</taxon>
    </lineage>
</organism>
<evidence type="ECO:0000313" key="2">
    <source>
        <dbReference type="Proteomes" id="UP000886752"/>
    </source>
</evidence>
<protein>
    <submittedName>
        <fullName evidence="1">Uncharacterized protein</fullName>
    </submittedName>
</protein>
<reference evidence="1" key="2">
    <citation type="submission" date="2021-04" db="EMBL/GenBank/DDBJ databases">
        <authorList>
            <person name="Gilroy R."/>
        </authorList>
    </citation>
    <scope>NUCLEOTIDE SEQUENCE</scope>
    <source>
        <strain evidence="1">ChiHecec2B26-446</strain>
    </source>
</reference>
<name>A0A9D1PVL6_9BACT</name>
<accession>A0A9D1PVL6</accession>